<proteinExistence type="predicted"/>
<evidence type="ECO:0000313" key="1">
    <source>
        <dbReference type="EMBL" id="CAA9354286.1"/>
    </source>
</evidence>
<sequence length="38" mass="4471">MAVHPARERLAADQATLDEQVDQLTQVQAERRERLIRR</sequence>
<name>A0A6J4MCR1_9CHLR</name>
<organism evidence="1">
    <name type="scientific">uncultured Chloroflexia bacterium</name>
    <dbReference type="NCBI Taxonomy" id="1672391"/>
    <lineage>
        <taxon>Bacteria</taxon>
        <taxon>Bacillati</taxon>
        <taxon>Chloroflexota</taxon>
        <taxon>Chloroflexia</taxon>
        <taxon>environmental samples</taxon>
    </lineage>
</organism>
<accession>A0A6J4MCR1</accession>
<reference evidence="1" key="1">
    <citation type="submission" date="2020-02" db="EMBL/GenBank/DDBJ databases">
        <authorList>
            <person name="Meier V. D."/>
        </authorList>
    </citation>
    <scope>NUCLEOTIDE SEQUENCE</scope>
    <source>
        <strain evidence="1">AVDCRST_MAG93</strain>
    </source>
</reference>
<protein>
    <submittedName>
        <fullName evidence="1">Uncharacterized protein</fullName>
    </submittedName>
</protein>
<gene>
    <name evidence="1" type="ORF">AVDCRST_MAG93-7279</name>
</gene>
<dbReference type="AlphaFoldDB" id="A0A6J4MCR1"/>
<dbReference type="EMBL" id="CADCTR010002457">
    <property type="protein sequence ID" value="CAA9354286.1"/>
    <property type="molecule type" value="Genomic_DNA"/>
</dbReference>